<dbReference type="RefSeq" id="WP_321544227.1">
    <property type="nucleotide sequence ID" value="NZ_JAXIVS010000001.1"/>
</dbReference>
<dbReference type="Gene3D" id="2.60.40.1120">
    <property type="entry name" value="Carboxypeptidase-like, regulatory domain"/>
    <property type="match status" value="1"/>
</dbReference>
<keyword evidence="3" id="KW-1185">Reference proteome</keyword>
<name>A0ABU5GWE5_9BACT</name>
<protein>
    <submittedName>
        <fullName evidence="2">Carboxypeptidase-like regulatory domain-containing protein</fullName>
    </submittedName>
</protein>
<proteinExistence type="predicted"/>
<keyword evidence="1" id="KW-0732">Signal</keyword>
<dbReference type="InterPro" id="IPR008969">
    <property type="entry name" value="CarboxyPept-like_regulatory"/>
</dbReference>
<dbReference type="PROSITE" id="PS51257">
    <property type="entry name" value="PROKAR_LIPOPROTEIN"/>
    <property type="match status" value="1"/>
</dbReference>
<reference evidence="2 3" key="1">
    <citation type="submission" date="2023-12" db="EMBL/GenBank/DDBJ databases">
        <title>the genome sequence of Hyalangium sp. s54d21.</title>
        <authorList>
            <person name="Zhang X."/>
        </authorList>
    </citation>
    <scope>NUCLEOTIDE SEQUENCE [LARGE SCALE GENOMIC DNA]</scope>
    <source>
        <strain evidence="3">s54d21</strain>
    </source>
</reference>
<dbReference type="EMBL" id="JAXIVS010000001">
    <property type="protein sequence ID" value="MDY7225518.1"/>
    <property type="molecule type" value="Genomic_DNA"/>
</dbReference>
<feature type="chain" id="PRO_5046984061" evidence="1">
    <location>
        <begin position="22"/>
        <end position="261"/>
    </location>
</feature>
<comment type="caution">
    <text evidence="2">The sequence shown here is derived from an EMBL/GenBank/DDBJ whole genome shotgun (WGS) entry which is preliminary data.</text>
</comment>
<dbReference type="Proteomes" id="UP001291309">
    <property type="component" value="Unassembled WGS sequence"/>
</dbReference>
<evidence type="ECO:0000313" key="3">
    <source>
        <dbReference type="Proteomes" id="UP001291309"/>
    </source>
</evidence>
<organism evidence="2 3">
    <name type="scientific">Hyalangium rubrum</name>
    <dbReference type="NCBI Taxonomy" id="3103134"/>
    <lineage>
        <taxon>Bacteria</taxon>
        <taxon>Pseudomonadati</taxon>
        <taxon>Myxococcota</taxon>
        <taxon>Myxococcia</taxon>
        <taxon>Myxococcales</taxon>
        <taxon>Cystobacterineae</taxon>
        <taxon>Archangiaceae</taxon>
        <taxon>Hyalangium</taxon>
    </lineage>
</organism>
<evidence type="ECO:0000256" key="1">
    <source>
        <dbReference type="SAM" id="SignalP"/>
    </source>
</evidence>
<feature type="signal peptide" evidence="1">
    <location>
        <begin position="1"/>
        <end position="21"/>
    </location>
</feature>
<evidence type="ECO:0000313" key="2">
    <source>
        <dbReference type="EMBL" id="MDY7225518.1"/>
    </source>
</evidence>
<gene>
    <name evidence="2" type="ORF">SYV04_03955</name>
</gene>
<sequence>MRTFLRGVWTFWLAAALVACSGNGSSVPDGGSDNPGGGGGSGGLEGGVVKGLVVDTQGKPLQNLKVVVENTVFLASYVFGTTGQDGRYRVEVPNGSWKVSIQMERPFQGRTYKIDLAPENPNAFAGTEGAVRNFTWKLTGPRAEQDRFYGASVNIYRVPGDEVYFERQDVELTFTPDGPLIDGSTGQAVTAKPPAGSDSVRDIALGRYVITARLAPAGQTPKPMQLRLRNTETLQDSVTAIFNTPFPDAAIHELDLELKGP</sequence>
<accession>A0ABU5GWE5</accession>
<dbReference type="SUPFAM" id="SSF49464">
    <property type="entry name" value="Carboxypeptidase regulatory domain-like"/>
    <property type="match status" value="1"/>
</dbReference>